<dbReference type="InterPro" id="IPR046617">
    <property type="entry name" value="DUF6730"/>
</dbReference>
<keyword evidence="1" id="KW-0472">Membrane</keyword>
<dbReference type="Proteomes" id="UP000323188">
    <property type="component" value="Unassembled WGS sequence"/>
</dbReference>
<organism evidence="2 3">
    <name type="scientific">Maribacter flavus</name>
    <dbReference type="NCBI Taxonomy" id="1658664"/>
    <lineage>
        <taxon>Bacteria</taxon>
        <taxon>Pseudomonadati</taxon>
        <taxon>Bacteroidota</taxon>
        <taxon>Flavobacteriia</taxon>
        <taxon>Flavobacteriales</taxon>
        <taxon>Flavobacteriaceae</taxon>
        <taxon>Maribacter</taxon>
    </lineage>
</organism>
<protein>
    <submittedName>
        <fullName evidence="2">Uncharacterized protein</fullName>
    </submittedName>
</protein>
<dbReference type="AlphaFoldDB" id="A0A5B2TS28"/>
<accession>A0A5B2TS28</accession>
<keyword evidence="1" id="KW-0812">Transmembrane</keyword>
<proteinExistence type="predicted"/>
<evidence type="ECO:0000256" key="1">
    <source>
        <dbReference type="SAM" id="Phobius"/>
    </source>
</evidence>
<reference evidence="2 3" key="1">
    <citation type="submission" date="2019-09" db="EMBL/GenBank/DDBJ databases">
        <authorList>
            <person name="Khan S.A."/>
            <person name="Jeon C.O."/>
            <person name="Chun B.H."/>
            <person name="Jeong S.E."/>
        </authorList>
    </citation>
    <scope>NUCLEOTIDE SEQUENCE [LARGE SCALE GENOMIC DNA]</scope>
    <source>
        <strain evidence="2 3">KCTC 42508</strain>
    </source>
</reference>
<dbReference type="EMBL" id="VUOE01000002">
    <property type="protein sequence ID" value="KAA2217427.1"/>
    <property type="molecule type" value="Genomic_DNA"/>
</dbReference>
<feature type="transmembrane region" description="Helical" evidence="1">
    <location>
        <begin position="78"/>
        <end position="103"/>
    </location>
</feature>
<keyword evidence="1" id="KW-1133">Transmembrane helix</keyword>
<evidence type="ECO:0000313" key="2">
    <source>
        <dbReference type="EMBL" id="KAA2217427.1"/>
    </source>
</evidence>
<dbReference type="Pfam" id="PF20503">
    <property type="entry name" value="DUF6730"/>
    <property type="match status" value="1"/>
</dbReference>
<gene>
    <name evidence="2" type="ORF">F0361_15910</name>
</gene>
<dbReference type="RefSeq" id="WP_154920106.1">
    <property type="nucleotide sequence ID" value="NZ_VUOE01000002.1"/>
</dbReference>
<sequence>MNKLETITQLLVNELTDFDKNVQQLSDQMERAESLRVKFDVAPIKGLILQLEELSKREKERSEHYLDRLKRNLKQAKIYPKWTVVTFMVFYGISLSTGFYAYMLKSDMENEKNEAFLQGERNGIMHLEQFLKETPGATKLYDEWRIHKSKK</sequence>
<evidence type="ECO:0000313" key="3">
    <source>
        <dbReference type="Proteomes" id="UP000323188"/>
    </source>
</evidence>
<comment type="caution">
    <text evidence="2">The sequence shown here is derived from an EMBL/GenBank/DDBJ whole genome shotgun (WGS) entry which is preliminary data.</text>
</comment>
<name>A0A5B2TS28_9FLAO</name>